<dbReference type="Pfam" id="PF04046">
    <property type="entry name" value="PSP"/>
    <property type="match status" value="1"/>
</dbReference>
<feature type="compositionally biased region" description="Polar residues" evidence="6">
    <location>
        <begin position="334"/>
        <end position="354"/>
    </location>
</feature>
<evidence type="ECO:0000259" key="7">
    <source>
        <dbReference type="SMART" id="SM00581"/>
    </source>
</evidence>
<dbReference type="GO" id="GO:0003723">
    <property type="term" value="F:RNA binding"/>
    <property type="evidence" value="ECO:0007669"/>
    <property type="project" value="TreeGrafter"/>
</dbReference>
<keyword evidence="3" id="KW-0863">Zinc-finger</keyword>
<evidence type="ECO:0000256" key="4">
    <source>
        <dbReference type="ARBA" id="ARBA00022833"/>
    </source>
</evidence>
<feature type="compositionally biased region" description="Basic and acidic residues" evidence="6">
    <location>
        <begin position="30"/>
        <end position="39"/>
    </location>
</feature>
<dbReference type="InterPro" id="IPR052115">
    <property type="entry name" value="NEXT_complex_subunit_ZCCHC8"/>
</dbReference>
<dbReference type="AlphaFoldDB" id="A0AAQ4D4A5"/>
<dbReference type="SMART" id="SM00581">
    <property type="entry name" value="PSP"/>
    <property type="match status" value="1"/>
</dbReference>
<dbReference type="InterPro" id="IPR006568">
    <property type="entry name" value="PSP_pro-rich"/>
</dbReference>
<evidence type="ECO:0000256" key="1">
    <source>
        <dbReference type="ARBA" id="ARBA00004123"/>
    </source>
</evidence>
<name>A0AAQ4D4A5_AMBAM</name>
<evidence type="ECO:0000256" key="2">
    <source>
        <dbReference type="ARBA" id="ARBA00022723"/>
    </source>
</evidence>
<evidence type="ECO:0000313" key="9">
    <source>
        <dbReference type="Proteomes" id="UP001321473"/>
    </source>
</evidence>
<protein>
    <recommendedName>
        <fullName evidence="7">PSP proline-rich domain-containing protein</fullName>
    </recommendedName>
</protein>
<gene>
    <name evidence="8" type="ORF">V5799_000005</name>
</gene>
<comment type="subcellular location">
    <subcellularLocation>
        <location evidence="1">Nucleus</location>
    </subcellularLocation>
</comment>
<evidence type="ECO:0000256" key="5">
    <source>
        <dbReference type="ARBA" id="ARBA00023242"/>
    </source>
</evidence>
<keyword evidence="2" id="KW-0479">Metal-binding</keyword>
<proteinExistence type="predicted"/>
<dbReference type="GO" id="GO:0008270">
    <property type="term" value="F:zinc ion binding"/>
    <property type="evidence" value="ECO:0007669"/>
    <property type="project" value="UniProtKB-KW"/>
</dbReference>
<evidence type="ECO:0000256" key="3">
    <source>
        <dbReference type="ARBA" id="ARBA00022771"/>
    </source>
</evidence>
<accession>A0AAQ4D4A5</accession>
<keyword evidence="9" id="KW-1185">Reference proteome</keyword>
<feature type="region of interest" description="Disordered" evidence="6">
    <location>
        <begin position="1"/>
        <end position="44"/>
    </location>
</feature>
<reference evidence="8 9" key="1">
    <citation type="journal article" date="2023" name="Arcadia Sci">
        <title>De novo assembly of a long-read Amblyomma americanum tick genome.</title>
        <authorList>
            <person name="Chou S."/>
            <person name="Poskanzer K.E."/>
            <person name="Rollins M."/>
            <person name="Thuy-Boun P.S."/>
        </authorList>
    </citation>
    <scope>NUCLEOTIDE SEQUENCE [LARGE SCALE GENOMIC DNA]</scope>
    <source>
        <strain evidence="8">F_SG_1</strain>
        <tissue evidence="8">Salivary glands</tissue>
    </source>
</reference>
<dbReference type="GO" id="GO:0071013">
    <property type="term" value="C:catalytic step 2 spliceosome"/>
    <property type="evidence" value="ECO:0007669"/>
    <property type="project" value="TreeGrafter"/>
</dbReference>
<dbReference type="EMBL" id="JARKHS020035373">
    <property type="protein sequence ID" value="KAK8757295.1"/>
    <property type="molecule type" value="Genomic_DNA"/>
</dbReference>
<keyword evidence="4" id="KW-0862">Zinc</keyword>
<dbReference type="PANTHER" id="PTHR13316">
    <property type="entry name" value="ZINC FINGER, CCHC DOMAIN CONTAINING 8"/>
    <property type="match status" value="1"/>
</dbReference>
<evidence type="ECO:0000256" key="6">
    <source>
        <dbReference type="SAM" id="MobiDB-lite"/>
    </source>
</evidence>
<evidence type="ECO:0000313" key="8">
    <source>
        <dbReference type="EMBL" id="KAK8757295.1"/>
    </source>
</evidence>
<feature type="region of interest" description="Disordered" evidence="6">
    <location>
        <begin position="331"/>
        <end position="394"/>
    </location>
</feature>
<keyword evidence="5" id="KW-0539">Nucleus</keyword>
<dbReference type="PANTHER" id="PTHR13316:SF0">
    <property type="entry name" value="ZINC FINGER CCHC DOMAIN-CONTAINING PROTEIN 8"/>
    <property type="match status" value="1"/>
</dbReference>
<dbReference type="Proteomes" id="UP001321473">
    <property type="component" value="Unassembled WGS sequence"/>
</dbReference>
<feature type="compositionally biased region" description="Polar residues" evidence="6">
    <location>
        <begin position="1"/>
        <end position="10"/>
    </location>
</feature>
<feature type="domain" description="PSP proline-rich" evidence="7">
    <location>
        <begin position="150"/>
        <end position="202"/>
    </location>
</feature>
<sequence>MNETDQTQACADSVDAGVNREANSTENEDAERPPKMPKQEEEDELTACNGVFFIDKNFDNFDALEDPPNCTTIYVEESEEEGEEKKDPASGDAGPAGPRVECFNCGGNHFLSVCTKKIDAARVSQRRREMARERDAAPKKLRYFEHEMLSQRFRPGVYSEELRKALNLHPRDLPPFVYRMRVIGYPPGWLKNAVVENSGIKIYGLDEDDKANDTDIEEGEIKSEEKSVIYDTSRLIRIPGFNCPVPDGVYDMHAAHGMPPLSQHQQLPSGSLYVEPEVLAAKSFNGRRKASASATKPSTDVGEVVDMNIDDGAEEGQVCFANENTLADVAADSNGASTPTTQESPAPNTPSAASDCNIATPRSTESDGPGQPSPASVEAGNTSNSEDLAPATPKVKSQNVYIGTPMFLGLYSKIKTLPPRENFAKDMTDYIPFENLPGTTGRYDKLRAVLAKMRQGKKETSDKET</sequence>
<organism evidence="8 9">
    <name type="scientific">Amblyomma americanum</name>
    <name type="common">Lone star tick</name>
    <dbReference type="NCBI Taxonomy" id="6943"/>
    <lineage>
        <taxon>Eukaryota</taxon>
        <taxon>Metazoa</taxon>
        <taxon>Ecdysozoa</taxon>
        <taxon>Arthropoda</taxon>
        <taxon>Chelicerata</taxon>
        <taxon>Arachnida</taxon>
        <taxon>Acari</taxon>
        <taxon>Parasitiformes</taxon>
        <taxon>Ixodida</taxon>
        <taxon>Ixodoidea</taxon>
        <taxon>Ixodidae</taxon>
        <taxon>Amblyomminae</taxon>
        <taxon>Amblyomma</taxon>
    </lineage>
</organism>
<comment type="caution">
    <text evidence="8">The sequence shown here is derived from an EMBL/GenBank/DDBJ whole genome shotgun (WGS) entry which is preliminary data.</text>
</comment>